<feature type="region of interest" description="Disordered" evidence="1">
    <location>
        <begin position="51"/>
        <end position="73"/>
    </location>
</feature>
<dbReference type="Proteomes" id="UP001497382">
    <property type="component" value="Unassembled WGS sequence"/>
</dbReference>
<dbReference type="EMBL" id="CAXIEN010000246">
    <property type="protein sequence ID" value="CAL1289317.1"/>
    <property type="molecule type" value="Genomic_DNA"/>
</dbReference>
<organism evidence="2 3">
    <name type="scientific">Larinioides sclopetarius</name>
    <dbReference type="NCBI Taxonomy" id="280406"/>
    <lineage>
        <taxon>Eukaryota</taxon>
        <taxon>Metazoa</taxon>
        <taxon>Ecdysozoa</taxon>
        <taxon>Arthropoda</taxon>
        <taxon>Chelicerata</taxon>
        <taxon>Arachnida</taxon>
        <taxon>Araneae</taxon>
        <taxon>Araneomorphae</taxon>
        <taxon>Entelegynae</taxon>
        <taxon>Araneoidea</taxon>
        <taxon>Araneidae</taxon>
        <taxon>Larinioides</taxon>
    </lineage>
</organism>
<protein>
    <submittedName>
        <fullName evidence="2">Uncharacterized protein</fullName>
    </submittedName>
</protein>
<reference evidence="2 3" key="1">
    <citation type="submission" date="2024-04" db="EMBL/GenBank/DDBJ databases">
        <authorList>
            <person name="Rising A."/>
            <person name="Reimegard J."/>
            <person name="Sonavane S."/>
            <person name="Akerstrom W."/>
            <person name="Nylinder S."/>
            <person name="Hedman E."/>
            <person name="Kallberg Y."/>
        </authorList>
    </citation>
    <scope>NUCLEOTIDE SEQUENCE [LARGE SCALE GENOMIC DNA]</scope>
</reference>
<feature type="compositionally biased region" description="Basic and acidic residues" evidence="1">
    <location>
        <begin position="51"/>
        <end position="66"/>
    </location>
</feature>
<evidence type="ECO:0000313" key="3">
    <source>
        <dbReference type="Proteomes" id="UP001497382"/>
    </source>
</evidence>
<proteinExistence type="predicted"/>
<evidence type="ECO:0000313" key="2">
    <source>
        <dbReference type="EMBL" id="CAL1289317.1"/>
    </source>
</evidence>
<comment type="caution">
    <text evidence="2">The sequence shown here is derived from an EMBL/GenBank/DDBJ whole genome shotgun (WGS) entry which is preliminary data.</text>
</comment>
<keyword evidence="3" id="KW-1185">Reference proteome</keyword>
<evidence type="ECO:0000256" key="1">
    <source>
        <dbReference type="SAM" id="MobiDB-lite"/>
    </source>
</evidence>
<accession>A0AAV2AZQ1</accession>
<dbReference type="AlphaFoldDB" id="A0AAV2AZQ1"/>
<name>A0AAV2AZQ1_9ARAC</name>
<sequence>MCCHLWERDVGCFEKIITEWGNLQLRWWPSRLLAWDLRLLLHRHHREVHPGGRQMEEAIHNGEKAETTNFRNS</sequence>
<gene>
    <name evidence="2" type="ORF">LARSCL_LOCUS15859</name>
</gene>